<dbReference type="Proteomes" id="UP000735302">
    <property type="component" value="Unassembled WGS sequence"/>
</dbReference>
<evidence type="ECO:0000313" key="1">
    <source>
        <dbReference type="EMBL" id="GFN84410.1"/>
    </source>
</evidence>
<evidence type="ECO:0000313" key="2">
    <source>
        <dbReference type="Proteomes" id="UP000735302"/>
    </source>
</evidence>
<sequence>MLSESNPNPVNAYKRFVYLVSKEKYSVACRIAIICSEISLLQGEYKQHKPDVTRLPQSRRRLLVKPLDCLDRSNLQEQLTRRGVKPYRVRALGACGQREYWSGHGWTVLLTLMVNGEGSYQRH</sequence>
<keyword evidence="2" id="KW-1185">Reference proteome</keyword>
<comment type="caution">
    <text evidence="1">The sequence shown here is derived from an EMBL/GenBank/DDBJ whole genome shotgun (WGS) entry which is preliminary data.</text>
</comment>
<proteinExistence type="predicted"/>
<accession>A0AAV3YAU7</accession>
<reference evidence="1 2" key="1">
    <citation type="journal article" date="2021" name="Elife">
        <title>Chloroplast acquisition without the gene transfer in kleptoplastic sea slugs, Plakobranchus ocellatus.</title>
        <authorList>
            <person name="Maeda T."/>
            <person name="Takahashi S."/>
            <person name="Yoshida T."/>
            <person name="Shimamura S."/>
            <person name="Takaki Y."/>
            <person name="Nagai Y."/>
            <person name="Toyoda A."/>
            <person name="Suzuki Y."/>
            <person name="Arimoto A."/>
            <person name="Ishii H."/>
            <person name="Satoh N."/>
            <person name="Nishiyama T."/>
            <person name="Hasebe M."/>
            <person name="Maruyama T."/>
            <person name="Minagawa J."/>
            <person name="Obokata J."/>
            <person name="Shigenobu S."/>
        </authorList>
    </citation>
    <scope>NUCLEOTIDE SEQUENCE [LARGE SCALE GENOMIC DNA]</scope>
</reference>
<name>A0AAV3YAU7_9GAST</name>
<dbReference type="AlphaFoldDB" id="A0AAV3YAU7"/>
<protein>
    <submittedName>
        <fullName evidence="1">Uncharacterized protein</fullName>
    </submittedName>
</protein>
<gene>
    <name evidence="1" type="ORF">PoB_001091600</name>
</gene>
<dbReference type="EMBL" id="BLXT01001319">
    <property type="protein sequence ID" value="GFN84410.1"/>
    <property type="molecule type" value="Genomic_DNA"/>
</dbReference>
<organism evidence="1 2">
    <name type="scientific">Plakobranchus ocellatus</name>
    <dbReference type="NCBI Taxonomy" id="259542"/>
    <lineage>
        <taxon>Eukaryota</taxon>
        <taxon>Metazoa</taxon>
        <taxon>Spiralia</taxon>
        <taxon>Lophotrochozoa</taxon>
        <taxon>Mollusca</taxon>
        <taxon>Gastropoda</taxon>
        <taxon>Heterobranchia</taxon>
        <taxon>Euthyneura</taxon>
        <taxon>Panpulmonata</taxon>
        <taxon>Sacoglossa</taxon>
        <taxon>Placobranchoidea</taxon>
        <taxon>Plakobranchidae</taxon>
        <taxon>Plakobranchus</taxon>
    </lineage>
</organism>